<dbReference type="EMBL" id="PGGS01004000">
    <property type="protein sequence ID" value="PNG99128.1"/>
    <property type="molecule type" value="Genomic_DNA"/>
</dbReference>
<dbReference type="InterPro" id="IPR035437">
    <property type="entry name" value="SNase_OB-fold_sf"/>
</dbReference>
<dbReference type="AlphaFoldDB" id="A0A2J7ZFU6"/>
<dbReference type="Proteomes" id="UP000236333">
    <property type="component" value="Unassembled WGS sequence"/>
</dbReference>
<dbReference type="OrthoDB" id="10023235at2759"/>
<dbReference type="InterPro" id="IPR016071">
    <property type="entry name" value="Staphylococal_nuclease_OB-fold"/>
</dbReference>
<evidence type="ECO:0000256" key="1">
    <source>
        <dbReference type="SAM" id="MobiDB-lite"/>
    </source>
</evidence>
<feature type="region of interest" description="Disordered" evidence="1">
    <location>
        <begin position="1"/>
        <end position="25"/>
    </location>
</feature>
<accession>A0A2J7ZFU6</accession>
<feature type="non-terminal residue" evidence="3">
    <location>
        <position position="122"/>
    </location>
</feature>
<proteinExistence type="predicted"/>
<protein>
    <recommendedName>
        <fullName evidence="2">TNase-like domain-containing protein</fullName>
    </recommendedName>
</protein>
<sequence>AVVEAPAPAADGAAAAPTPAGPTAASIAASSAAEPYSREAKAFVEARVLNRDVKLVLEGVDKYGNLFGSVLYTPPPPLPGAAPPAPAAGADADAAAAAASAAPAAPAEEHLAEQLLKQGLAK</sequence>
<evidence type="ECO:0000313" key="3">
    <source>
        <dbReference type="EMBL" id="PNG99128.1"/>
    </source>
</evidence>
<reference evidence="3 4" key="1">
    <citation type="journal article" date="2017" name="Mol. Biol. Evol.">
        <title>The 4-celled Tetrabaena socialis nuclear genome reveals the essential components for genetic control of cell number at the origin of multicellularity in the volvocine lineage.</title>
        <authorList>
            <person name="Featherston J."/>
            <person name="Arakaki Y."/>
            <person name="Hanschen E.R."/>
            <person name="Ferris P.J."/>
            <person name="Michod R.E."/>
            <person name="Olson B.J.S.C."/>
            <person name="Nozaki H."/>
            <person name="Durand P.M."/>
        </authorList>
    </citation>
    <scope>NUCLEOTIDE SEQUENCE [LARGE SCALE GENOMIC DNA]</scope>
    <source>
        <strain evidence="3 4">NIES-571</strain>
    </source>
</reference>
<evidence type="ECO:0000259" key="2">
    <source>
        <dbReference type="Pfam" id="PF00565"/>
    </source>
</evidence>
<dbReference type="Pfam" id="PF00565">
    <property type="entry name" value="SNase"/>
    <property type="match status" value="1"/>
</dbReference>
<comment type="caution">
    <text evidence="3">The sequence shown here is derived from an EMBL/GenBank/DDBJ whole genome shotgun (WGS) entry which is preliminary data.</text>
</comment>
<organism evidence="3 4">
    <name type="scientific">Tetrabaena socialis</name>
    <dbReference type="NCBI Taxonomy" id="47790"/>
    <lineage>
        <taxon>Eukaryota</taxon>
        <taxon>Viridiplantae</taxon>
        <taxon>Chlorophyta</taxon>
        <taxon>core chlorophytes</taxon>
        <taxon>Chlorophyceae</taxon>
        <taxon>CS clade</taxon>
        <taxon>Chlamydomonadales</taxon>
        <taxon>Tetrabaenaceae</taxon>
        <taxon>Tetrabaena</taxon>
    </lineage>
</organism>
<keyword evidence="4" id="KW-1185">Reference proteome</keyword>
<evidence type="ECO:0000313" key="4">
    <source>
        <dbReference type="Proteomes" id="UP000236333"/>
    </source>
</evidence>
<feature type="domain" description="TNase-like" evidence="2">
    <location>
        <begin position="31"/>
        <end position="122"/>
    </location>
</feature>
<dbReference type="SUPFAM" id="SSF50199">
    <property type="entry name" value="Staphylococcal nuclease"/>
    <property type="match status" value="1"/>
</dbReference>
<name>A0A2J7ZFU6_9CHLO</name>
<feature type="non-terminal residue" evidence="3">
    <location>
        <position position="1"/>
    </location>
</feature>
<dbReference type="Gene3D" id="2.40.50.90">
    <property type="match status" value="1"/>
</dbReference>
<gene>
    <name evidence="3" type="ORF">TSOC_015137</name>
</gene>